<dbReference type="GO" id="GO:0009150">
    <property type="term" value="P:purine ribonucleotide metabolic process"/>
    <property type="evidence" value="ECO:0007669"/>
    <property type="project" value="TreeGrafter"/>
</dbReference>
<comment type="caution">
    <text evidence="1">Lacks conserved residue(s) required for the propagation of feature annotation.</text>
</comment>
<dbReference type="AlphaFoldDB" id="A0A4S3TSH1"/>
<dbReference type="Gene3D" id="3.30.428.10">
    <property type="entry name" value="HIT-like"/>
    <property type="match status" value="1"/>
</dbReference>
<dbReference type="GO" id="GO:0006790">
    <property type="term" value="P:sulfur compound metabolic process"/>
    <property type="evidence" value="ECO:0007669"/>
    <property type="project" value="TreeGrafter"/>
</dbReference>
<evidence type="ECO:0000256" key="1">
    <source>
        <dbReference type="PROSITE-ProRule" id="PRU00464"/>
    </source>
</evidence>
<dbReference type="InterPro" id="IPR011146">
    <property type="entry name" value="HIT-like"/>
</dbReference>
<proteinExistence type="predicted"/>
<dbReference type="Pfam" id="PF01230">
    <property type="entry name" value="HIT"/>
    <property type="match status" value="1"/>
</dbReference>
<name>A0A4S3TSH1_9EURY</name>
<gene>
    <name evidence="4" type="ORF">D8Y22_00560</name>
</gene>
<dbReference type="PANTHER" id="PTHR47670">
    <property type="entry name" value="ADENYLYLSULFATASE HINT3"/>
    <property type="match status" value="1"/>
</dbReference>
<evidence type="ECO:0000313" key="4">
    <source>
        <dbReference type="EMBL" id="THE66660.1"/>
    </source>
</evidence>
<dbReference type="PANTHER" id="PTHR47670:SF1">
    <property type="entry name" value="ADENYLYLSULFATASE HINT3"/>
    <property type="match status" value="1"/>
</dbReference>
<reference evidence="4 5" key="1">
    <citation type="submission" date="2018-10" db="EMBL/GenBank/DDBJ databases">
        <title>Natronolimnobius sp. XQ-INN 246 isolated from Inner Mongolia Autonomous Region of China.</title>
        <authorList>
            <person name="Xue Q."/>
        </authorList>
    </citation>
    <scope>NUCLEOTIDE SEQUENCE [LARGE SCALE GENOMIC DNA]</scope>
    <source>
        <strain evidence="4 5">XQ-INN 246</strain>
    </source>
</reference>
<evidence type="ECO:0000313" key="5">
    <source>
        <dbReference type="Proteomes" id="UP000318864"/>
    </source>
</evidence>
<feature type="region of interest" description="Disordered" evidence="2">
    <location>
        <begin position="86"/>
        <end position="109"/>
    </location>
</feature>
<dbReference type="PROSITE" id="PS51084">
    <property type="entry name" value="HIT_2"/>
    <property type="match status" value="1"/>
</dbReference>
<comment type="caution">
    <text evidence="4">The sequence shown here is derived from an EMBL/GenBank/DDBJ whole genome shotgun (WGS) entry which is preliminary data.</text>
</comment>
<accession>A0A4S3TSH1</accession>
<dbReference type="EMBL" id="RBZW01000003">
    <property type="protein sequence ID" value="THE66660.1"/>
    <property type="molecule type" value="Genomic_DNA"/>
</dbReference>
<dbReference type="GO" id="GO:0047627">
    <property type="term" value="F:adenylylsulfatase activity"/>
    <property type="evidence" value="ECO:0007669"/>
    <property type="project" value="TreeGrafter"/>
</dbReference>
<protein>
    <submittedName>
        <fullName evidence="4">HIT family protein</fullName>
    </submittedName>
</protein>
<dbReference type="InterPro" id="IPR036265">
    <property type="entry name" value="HIT-like_sf"/>
</dbReference>
<dbReference type="RefSeq" id="WP_141462615.1">
    <property type="nucleotide sequence ID" value="NZ_RBZW01000003.1"/>
</dbReference>
<dbReference type="SUPFAM" id="SSF54197">
    <property type="entry name" value="HIT-like"/>
    <property type="match status" value="1"/>
</dbReference>
<evidence type="ECO:0000259" key="3">
    <source>
        <dbReference type="PROSITE" id="PS51084"/>
    </source>
</evidence>
<dbReference type="OrthoDB" id="26806at2157"/>
<dbReference type="Proteomes" id="UP000318864">
    <property type="component" value="Unassembled WGS sequence"/>
</dbReference>
<sequence>MSSADGCTFCSIIDDRDGVETLLESESYLCILDAYPVNEGHALVIPKTHVRYLEDVCDTQMFEFLQKALAKVNAIYEPDATTIGVNNGTDAGQTIPTSTGTLSRDTKGT</sequence>
<feature type="domain" description="HIT" evidence="3">
    <location>
        <begin position="8"/>
        <end position="109"/>
    </location>
</feature>
<evidence type="ECO:0000256" key="2">
    <source>
        <dbReference type="SAM" id="MobiDB-lite"/>
    </source>
</evidence>
<keyword evidence="5" id="KW-1185">Reference proteome</keyword>
<feature type="compositionally biased region" description="Polar residues" evidence="2">
    <location>
        <begin position="86"/>
        <end position="103"/>
    </location>
</feature>
<organism evidence="4 5">
    <name type="scientific">Salinadaptatus halalkaliphilus</name>
    <dbReference type="NCBI Taxonomy" id="2419781"/>
    <lineage>
        <taxon>Archaea</taxon>
        <taxon>Methanobacteriati</taxon>
        <taxon>Methanobacteriota</taxon>
        <taxon>Stenosarchaea group</taxon>
        <taxon>Halobacteria</taxon>
        <taxon>Halobacteriales</taxon>
        <taxon>Natrialbaceae</taxon>
        <taxon>Salinadaptatus</taxon>
    </lineage>
</organism>